<dbReference type="PANTHER" id="PTHR43163:SF6">
    <property type="entry name" value="DIPEPTIDE TRANSPORT SYSTEM PERMEASE PROTEIN DPPB-RELATED"/>
    <property type="match status" value="1"/>
</dbReference>
<sequence>MLRFVLKRSADAILTAFLVFSFVFFAMRLLPGDPVIAMLGDQASAETIENVRRSLGLDKPIFVQYGEFLWGLLNFDLGTSLINRAAVTETMMRNLPYTIALTIASTIIGVLVGIPLGVLSAMKAGKAADHVTRLTSFFGSALPDFYLGVLFLLLFGLTLRWFPLLGGGENAFDLRYLAMPALTLGLLKGFGMMRLTRTAVLDVSGRDYVRTAEALGMTRQNVIWRHIFRNALLPVTTHLSLSTIATLGGTIAIELVFNRPGVGQLLVGAVTSRDYTLIQGGIVILSVLVVAINFLTDLLYAVIDPRVRTA</sequence>
<evidence type="ECO:0000256" key="1">
    <source>
        <dbReference type="ARBA" id="ARBA00004651"/>
    </source>
</evidence>
<feature type="transmembrane region" description="Helical" evidence="7">
    <location>
        <begin position="12"/>
        <end position="30"/>
    </location>
</feature>
<feature type="transmembrane region" description="Helical" evidence="7">
    <location>
        <begin position="97"/>
        <end position="121"/>
    </location>
</feature>
<accession>A0A178I4J3</accession>
<dbReference type="RefSeq" id="WP_067452597.1">
    <property type="nucleotide sequence ID" value="NZ_LVVY01000065.1"/>
</dbReference>
<comment type="similarity">
    <text evidence="7">Belongs to the binding-protein-dependent transport system permease family.</text>
</comment>
<dbReference type="EMBL" id="LVVY01000065">
    <property type="protein sequence ID" value="OAM79105.1"/>
    <property type="molecule type" value="Genomic_DNA"/>
</dbReference>
<comment type="subcellular location">
    <subcellularLocation>
        <location evidence="1 7">Cell membrane</location>
        <topology evidence="1 7">Multi-pass membrane protein</topology>
    </subcellularLocation>
</comment>
<evidence type="ECO:0000313" key="10">
    <source>
        <dbReference type="Proteomes" id="UP000078389"/>
    </source>
</evidence>
<feature type="transmembrane region" description="Helical" evidence="7">
    <location>
        <begin position="142"/>
        <end position="162"/>
    </location>
</feature>
<dbReference type="InterPro" id="IPR035906">
    <property type="entry name" value="MetI-like_sf"/>
</dbReference>
<dbReference type="CDD" id="cd06261">
    <property type="entry name" value="TM_PBP2"/>
    <property type="match status" value="1"/>
</dbReference>
<dbReference type="Pfam" id="PF19300">
    <property type="entry name" value="BPD_transp_1_N"/>
    <property type="match status" value="1"/>
</dbReference>
<evidence type="ECO:0000256" key="6">
    <source>
        <dbReference type="ARBA" id="ARBA00023136"/>
    </source>
</evidence>
<dbReference type="GO" id="GO:0055085">
    <property type="term" value="P:transmembrane transport"/>
    <property type="evidence" value="ECO:0007669"/>
    <property type="project" value="InterPro"/>
</dbReference>
<keyword evidence="10" id="KW-1185">Reference proteome</keyword>
<evidence type="ECO:0000256" key="4">
    <source>
        <dbReference type="ARBA" id="ARBA00022692"/>
    </source>
</evidence>
<proteinExistence type="inferred from homology"/>
<feature type="transmembrane region" description="Helical" evidence="7">
    <location>
        <begin position="174"/>
        <end position="191"/>
    </location>
</feature>
<dbReference type="STRING" id="1770058.A3840_04640"/>
<feature type="domain" description="ABC transmembrane type-1" evidence="8">
    <location>
        <begin position="95"/>
        <end position="296"/>
    </location>
</feature>
<evidence type="ECO:0000256" key="2">
    <source>
        <dbReference type="ARBA" id="ARBA00022448"/>
    </source>
</evidence>
<dbReference type="Proteomes" id="UP000078389">
    <property type="component" value="Unassembled WGS sequence"/>
</dbReference>
<dbReference type="SUPFAM" id="SSF161098">
    <property type="entry name" value="MetI-like"/>
    <property type="match status" value="1"/>
</dbReference>
<evidence type="ECO:0000256" key="5">
    <source>
        <dbReference type="ARBA" id="ARBA00022989"/>
    </source>
</evidence>
<keyword evidence="3" id="KW-1003">Cell membrane</keyword>
<keyword evidence="6 7" id="KW-0472">Membrane</keyword>
<feature type="transmembrane region" description="Helical" evidence="7">
    <location>
        <begin position="277"/>
        <end position="303"/>
    </location>
</feature>
<protein>
    <submittedName>
        <fullName evidence="9">Glutathione ABC transporter permease</fullName>
    </submittedName>
</protein>
<keyword evidence="4 7" id="KW-0812">Transmembrane</keyword>
<dbReference type="Pfam" id="PF00528">
    <property type="entry name" value="BPD_transp_1"/>
    <property type="match status" value="1"/>
</dbReference>
<gene>
    <name evidence="9" type="ORF">A3840_04640</name>
</gene>
<keyword evidence="5 7" id="KW-1133">Transmembrane helix</keyword>
<evidence type="ECO:0000313" key="9">
    <source>
        <dbReference type="EMBL" id="OAM79105.1"/>
    </source>
</evidence>
<evidence type="ECO:0000259" key="8">
    <source>
        <dbReference type="PROSITE" id="PS50928"/>
    </source>
</evidence>
<keyword evidence="2 7" id="KW-0813">Transport</keyword>
<feature type="transmembrane region" description="Helical" evidence="7">
    <location>
        <begin position="231"/>
        <end position="257"/>
    </location>
</feature>
<dbReference type="Gene3D" id="1.10.3720.10">
    <property type="entry name" value="MetI-like"/>
    <property type="match status" value="1"/>
</dbReference>
<comment type="caution">
    <text evidence="9">The sequence shown here is derived from an EMBL/GenBank/DDBJ whole genome shotgun (WGS) entry which is preliminary data.</text>
</comment>
<organism evidence="9 10">
    <name type="scientific">Devosia elaeis</name>
    <dbReference type="NCBI Taxonomy" id="1770058"/>
    <lineage>
        <taxon>Bacteria</taxon>
        <taxon>Pseudomonadati</taxon>
        <taxon>Pseudomonadota</taxon>
        <taxon>Alphaproteobacteria</taxon>
        <taxon>Hyphomicrobiales</taxon>
        <taxon>Devosiaceae</taxon>
        <taxon>Devosia</taxon>
    </lineage>
</organism>
<evidence type="ECO:0000256" key="3">
    <source>
        <dbReference type="ARBA" id="ARBA00022475"/>
    </source>
</evidence>
<dbReference type="GO" id="GO:0005886">
    <property type="term" value="C:plasma membrane"/>
    <property type="evidence" value="ECO:0007669"/>
    <property type="project" value="UniProtKB-SubCell"/>
</dbReference>
<dbReference type="InterPro" id="IPR045621">
    <property type="entry name" value="BPD_transp_1_N"/>
</dbReference>
<dbReference type="InterPro" id="IPR000515">
    <property type="entry name" value="MetI-like"/>
</dbReference>
<dbReference type="PANTHER" id="PTHR43163">
    <property type="entry name" value="DIPEPTIDE TRANSPORT SYSTEM PERMEASE PROTEIN DPPB-RELATED"/>
    <property type="match status" value="1"/>
</dbReference>
<dbReference type="PROSITE" id="PS50928">
    <property type="entry name" value="ABC_TM1"/>
    <property type="match status" value="1"/>
</dbReference>
<name>A0A178I4J3_9HYPH</name>
<reference evidence="9 10" key="1">
    <citation type="submission" date="2016-03" db="EMBL/GenBank/DDBJ databases">
        <title>Genome sequencing of Devosia sp. S37.</title>
        <authorList>
            <person name="Mohd Nor M."/>
        </authorList>
    </citation>
    <scope>NUCLEOTIDE SEQUENCE [LARGE SCALE GENOMIC DNA]</scope>
    <source>
        <strain evidence="9 10">S37</strain>
    </source>
</reference>
<dbReference type="AlphaFoldDB" id="A0A178I4J3"/>
<evidence type="ECO:0000256" key="7">
    <source>
        <dbReference type="RuleBase" id="RU363032"/>
    </source>
</evidence>